<dbReference type="OrthoDB" id="10683434at2759"/>
<feature type="region of interest" description="Disordered" evidence="1">
    <location>
        <begin position="799"/>
        <end position="826"/>
    </location>
</feature>
<protein>
    <submittedName>
        <fullName evidence="2">Uncharacterized protein</fullName>
    </submittedName>
</protein>
<organism evidence="2 3">
    <name type="scientific">Melipona quadrifasciata</name>
    <dbReference type="NCBI Taxonomy" id="166423"/>
    <lineage>
        <taxon>Eukaryota</taxon>
        <taxon>Metazoa</taxon>
        <taxon>Ecdysozoa</taxon>
        <taxon>Arthropoda</taxon>
        <taxon>Hexapoda</taxon>
        <taxon>Insecta</taxon>
        <taxon>Pterygota</taxon>
        <taxon>Neoptera</taxon>
        <taxon>Endopterygota</taxon>
        <taxon>Hymenoptera</taxon>
        <taxon>Apocrita</taxon>
        <taxon>Aculeata</taxon>
        <taxon>Apoidea</taxon>
        <taxon>Anthophila</taxon>
        <taxon>Apidae</taxon>
        <taxon>Melipona</taxon>
    </lineage>
</organism>
<evidence type="ECO:0000313" key="2">
    <source>
        <dbReference type="EMBL" id="KOX71352.1"/>
    </source>
</evidence>
<dbReference type="AlphaFoldDB" id="A0A0N0U4C7"/>
<accession>A0A0N0U4C7</accession>
<evidence type="ECO:0000256" key="1">
    <source>
        <dbReference type="SAM" id="MobiDB-lite"/>
    </source>
</evidence>
<dbReference type="Proteomes" id="UP000053105">
    <property type="component" value="Unassembled WGS sequence"/>
</dbReference>
<reference evidence="2 3" key="1">
    <citation type="submission" date="2015-07" db="EMBL/GenBank/DDBJ databases">
        <title>The genome of Melipona quadrifasciata.</title>
        <authorList>
            <person name="Pan H."/>
            <person name="Kapheim K."/>
        </authorList>
    </citation>
    <scope>NUCLEOTIDE SEQUENCE [LARGE SCALE GENOMIC DNA]</scope>
    <source>
        <strain evidence="2">0111107301</strain>
        <tissue evidence="2">Whole body</tissue>
    </source>
</reference>
<keyword evidence="3" id="KW-1185">Reference proteome</keyword>
<evidence type="ECO:0000313" key="3">
    <source>
        <dbReference type="Proteomes" id="UP000053105"/>
    </source>
</evidence>
<name>A0A0N0U4C7_9HYME</name>
<proteinExistence type="predicted"/>
<gene>
    <name evidence="2" type="ORF">WN51_01625</name>
</gene>
<dbReference type="EMBL" id="KQ435840">
    <property type="protein sequence ID" value="KOX71352.1"/>
    <property type="molecule type" value="Genomic_DNA"/>
</dbReference>
<sequence length="1010" mass="100591">MLGISGEVSSKDSTCEGTGLSVCSSGSLAASPMVVCTCSGSADFGVVCVSSGKLGVGSATVVFEIVGSVDDTSGVSVMILSPGTTCSVVSLETAIVDASAGCIGACLVGSVEGSVEGSLWIMGVSVVSSCSATPSVCVSSMGRVSFGSSVDASGTSLGSSVGTASKVSEGFSSAAGPSVGIPADIGVVSSEGVTSLVGFSSATGSSVGFPSSAGSSVGFPSSAGSSVGLSFSIGCSVGLCSIGLSVCCSSSEGVSPSTDCSVGFCPSSEGISPLTDCSVGFCSSTEGISVGFCSSTGCSPSVDTSVGFCSSIEGISVGFCSSTGCSPSVDTSVGFCSSIAGISVGFCSSTGCSPSVDTSVGFCSSIEGISVGFCSSTGCSPSVDTSVGFCSSIGFSSFKGPSVGFPSSSGPSIVTACSVDGDGDEVNGPSVRPSSFIGCSVFCSSCTPSVDVSSLVTGASVCSRTGCSLAVSGATVFCSSSDPTVVTGASSSTTGFSVACSSGASELTLGFSLGRASSGATVPCSSCSVAGTSVELGAGVSGACSSGFSFTSSLESFTSSDEVSSDSSKLNPFVGNSCSSEVSFVGETSDDDISVLCSSGTSCGASDVDVEISIAGLGSVPFGAASVISFSSLGISPASVTEGAPSSAFSGAVEVDEVLVASVASSSSKVLAVVTSASETGDISFSSLGTSGACVGTLASVCASSGVACSVITSGFSSSLTVVTSSGVTSTFGEDSGISSGAEKLNQKPVRFMNSLNRFTVPIMHQYMEKKNSSPKCLTKADANYLVLDTTRRQPTCQLMSASNDDETDSRSEVDPRLEGASGKKLGGRTAVENPLHCLCSPRLSMDEENDSCDEETFLTGDIGVTGFFARADLIFVRKKLEKSGLFILWSGCDRFKELDELSGITRWNNGITGWSEYFCYQATSVLKYVFTAATMIANDNDKEARLANRVEEAIELRYVYADESILSELFFCVLNSGEFKVGVQFVGKIIKLAKSEHESDVDKFGEATE</sequence>
<feature type="compositionally biased region" description="Basic and acidic residues" evidence="1">
    <location>
        <begin position="809"/>
        <end position="818"/>
    </location>
</feature>